<comment type="caution">
    <text evidence="2">The sequence shown here is derived from an EMBL/GenBank/DDBJ whole genome shotgun (WGS) entry which is preliminary data.</text>
</comment>
<dbReference type="Proteomes" id="UP000019205">
    <property type="component" value="Chromosome"/>
</dbReference>
<dbReference type="GO" id="GO:0016853">
    <property type="term" value="F:isomerase activity"/>
    <property type="evidence" value="ECO:0007669"/>
    <property type="project" value="UniProtKB-KW"/>
</dbReference>
<proteinExistence type="predicted"/>
<dbReference type="OrthoDB" id="7207122at2"/>
<feature type="domain" description="SnoaL-like" evidence="1">
    <location>
        <begin position="8"/>
        <end position="104"/>
    </location>
</feature>
<reference evidence="2 3" key="1">
    <citation type="journal article" date="2007" name="Proc. Natl. Acad. Sci. U.S.A.">
        <title>Characterization of a marine gammaproteobacterium capable of aerobic anoxygenic photosynthesis.</title>
        <authorList>
            <person name="Fuchs B.M."/>
            <person name="Spring S."/>
            <person name="Teeling H."/>
            <person name="Quast C."/>
            <person name="Wulf J."/>
            <person name="Schattenhofer M."/>
            <person name="Yan S."/>
            <person name="Ferriera S."/>
            <person name="Johnson J."/>
            <person name="Glockner F.O."/>
            <person name="Amann R."/>
        </authorList>
    </citation>
    <scope>NUCLEOTIDE SEQUENCE [LARGE SCALE GENOMIC DNA]</scope>
    <source>
        <strain evidence="2">KT71</strain>
    </source>
</reference>
<evidence type="ECO:0000259" key="1">
    <source>
        <dbReference type="Pfam" id="PF12680"/>
    </source>
</evidence>
<keyword evidence="2" id="KW-0413">Isomerase</keyword>
<sequence>MTNTEVCEALFAAFESGDQDRARALCAPDLKARQNNGPAMNLDSLLGLSAMIVGAVKNFRYEDAKRSATDTGFVEEHSVRATLPDGSALDMRVCVVADVVDGKVQNLREYLDTAAAASLIEALSLVSPPSP</sequence>
<dbReference type="Gene3D" id="3.10.450.50">
    <property type="match status" value="1"/>
</dbReference>
<evidence type="ECO:0000313" key="3">
    <source>
        <dbReference type="Proteomes" id="UP000019205"/>
    </source>
</evidence>
<dbReference type="eggNOG" id="COG3631">
    <property type="taxonomic scope" value="Bacteria"/>
</dbReference>
<dbReference type="AlphaFoldDB" id="A4A7C1"/>
<protein>
    <submittedName>
        <fullName evidence="2">Ketosteroid isomerase-related protein</fullName>
    </submittedName>
</protein>
<organism evidence="2 3">
    <name type="scientific">Congregibacter litoralis KT71</name>
    <dbReference type="NCBI Taxonomy" id="314285"/>
    <lineage>
        <taxon>Bacteria</taxon>
        <taxon>Pseudomonadati</taxon>
        <taxon>Pseudomonadota</taxon>
        <taxon>Gammaproteobacteria</taxon>
        <taxon>Cellvibrionales</taxon>
        <taxon>Halieaceae</taxon>
        <taxon>Congregibacter</taxon>
    </lineage>
</organism>
<evidence type="ECO:0000313" key="2">
    <source>
        <dbReference type="EMBL" id="EAQ98190.1"/>
    </source>
</evidence>
<accession>A4A7C1</accession>
<dbReference type="InterPro" id="IPR032710">
    <property type="entry name" value="NTF2-like_dom_sf"/>
</dbReference>
<name>A4A7C1_9GAMM</name>
<keyword evidence="3" id="KW-1185">Reference proteome</keyword>
<reference evidence="2 3" key="2">
    <citation type="journal article" date="2009" name="PLoS ONE">
        <title>The photosynthetic apparatus and its regulation in the aerobic gammaproteobacterium Congregibacter litoralis gen. nov., sp. nov.</title>
        <authorList>
            <person name="Spring S."/>
            <person name="Lunsdorf H."/>
            <person name="Fuchs B.M."/>
            <person name="Tindall B.J."/>
        </authorList>
    </citation>
    <scope>NUCLEOTIDE SEQUENCE [LARGE SCALE GENOMIC DNA]</scope>
    <source>
        <strain evidence="2">KT71</strain>
    </source>
</reference>
<dbReference type="STRING" id="314285.KT71_03047"/>
<dbReference type="Pfam" id="PF12680">
    <property type="entry name" value="SnoaL_2"/>
    <property type="match status" value="1"/>
</dbReference>
<dbReference type="HOGENOM" id="CLU_147454_0_0_6"/>
<dbReference type="SUPFAM" id="SSF54427">
    <property type="entry name" value="NTF2-like"/>
    <property type="match status" value="1"/>
</dbReference>
<dbReference type="RefSeq" id="WP_008293015.1">
    <property type="nucleotide sequence ID" value="NZ_CM002299.1"/>
</dbReference>
<dbReference type="EMBL" id="AAOA02000002">
    <property type="protein sequence ID" value="EAQ98190.1"/>
    <property type="molecule type" value="Genomic_DNA"/>
</dbReference>
<gene>
    <name evidence="2" type="ORF">KT71_03047</name>
</gene>
<dbReference type="InterPro" id="IPR037401">
    <property type="entry name" value="SnoaL-like"/>
</dbReference>